<dbReference type="InterPro" id="IPR050223">
    <property type="entry name" value="D-isomer_2-hydroxyacid_DH"/>
</dbReference>
<dbReference type="SUPFAM" id="SSF52283">
    <property type="entry name" value="Formate/glycerate dehydrogenase catalytic domain-like"/>
    <property type="match status" value="1"/>
</dbReference>
<dbReference type="KEGG" id="bcoh:BC6307_18650"/>
<dbReference type="Pfam" id="PF00389">
    <property type="entry name" value="2-Hacid_dh"/>
    <property type="match status" value="1"/>
</dbReference>
<dbReference type="PANTHER" id="PTHR10996">
    <property type="entry name" value="2-HYDROXYACID DEHYDROGENASE-RELATED"/>
    <property type="match status" value="1"/>
</dbReference>
<feature type="domain" description="D-isomer specific 2-hydroxyacid dehydrogenase catalytic" evidence="4">
    <location>
        <begin position="6"/>
        <end position="319"/>
    </location>
</feature>
<dbReference type="CDD" id="cd05301">
    <property type="entry name" value="GDH"/>
    <property type="match status" value="1"/>
</dbReference>
<dbReference type="PROSITE" id="PS00065">
    <property type="entry name" value="D_2_HYDROXYACID_DH_1"/>
    <property type="match status" value="1"/>
</dbReference>
<protein>
    <submittedName>
        <fullName evidence="6">D-glycerate dehydrogenase</fullName>
    </submittedName>
</protein>
<evidence type="ECO:0000313" key="7">
    <source>
        <dbReference type="Proteomes" id="UP000215224"/>
    </source>
</evidence>
<dbReference type="STRING" id="1314751.GCA_001591425_04584"/>
<evidence type="ECO:0000259" key="4">
    <source>
        <dbReference type="Pfam" id="PF00389"/>
    </source>
</evidence>
<keyword evidence="7" id="KW-1185">Reference proteome</keyword>
<dbReference type="InterPro" id="IPR036291">
    <property type="entry name" value="NAD(P)-bd_dom_sf"/>
</dbReference>
<dbReference type="GO" id="GO:0030267">
    <property type="term" value="F:glyoxylate reductase (NADPH) activity"/>
    <property type="evidence" value="ECO:0007669"/>
    <property type="project" value="TreeGrafter"/>
</dbReference>
<keyword evidence="2 3" id="KW-0560">Oxidoreductase</keyword>
<accession>A0A223KUJ0</accession>
<dbReference type="EMBL" id="CP018866">
    <property type="protein sequence ID" value="AST93136.1"/>
    <property type="molecule type" value="Genomic_DNA"/>
</dbReference>
<dbReference type="GO" id="GO:0016618">
    <property type="term" value="F:hydroxypyruvate reductase [NAD(P)H] activity"/>
    <property type="evidence" value="ECO:0007669"/>
    <property type="project" value="TreeGrafter"/>
</dbReference>
<proteinExistence type="inferred from homology"/>
<dbReference type="PROSITE" id="PS00671">
    <property type="entry name" value="D_2_HYDROXYACID_DH_3"/>
    <property type="match status" value="1"/>
</dbReference>
<dbReference type="InterPro" id="IPR029753">
    <property type="entry name" value="D-isomer_DH_CS"/>
</dbReference>
<evidence type="ECO:0000313" key="6">
    <source>
        <dbReference type="EMBL" id="AST93136.1"/>
    </source>
</evidence>
<dbReference type="Gene3D" id="3.40.50.720">
    <property type="entry name" value="NAD(P)-binding Rossmann-like Domain"/>
    <property type="match status" value="2"/>
</dbReference>
<evidence type="ECO:0000259" key="5">
    <source>
        <dbReference type="Pfam" id="PF02826"/>
    </source>
</evidence>
<dbReference type="PANTHER" id="PTHR10996:SF283">
    <property type="entry name" value="GLYOXYLATE_HYDROXYPYRUVATE REDUCTASE B"/>
    <property type="match status" value="1"/>
</dbReference>
<dbReference type="InterPro" id="IPR006139">
    <property type="entry name" value="D-isomer_2_OHA_DH_cat_dom"/>
</dbReference>
<feature type="domain" description="D-isomer specific 2-hydroxyacid dehydrogenase NAD-binding" evidence="5">
    <location>
        <begin position="111"/>
        <end position="289"/>
    </location>
</feature>
<dbReference type="GO" id="GO:0005829">
    <property type="term" value="C:cytosol"/>
    <property type="evidence" value="ECO:0007669"/>
    <property type="project" value="TreeGrafter"/>
</dbReference>
<reference evidence="6 7" key="1">
    <citation type="submission" date="2016-12" db="EMBL/GenBank/DDBJ databases">
        <title>The whole genome sequencing and assembly of Bacillus cohnii DSM 6307T strain.</title>
        <authorList>
            <person name="Lee Y.-J."/>
            <person name="Yi H."/>
            <person name="Bahn Y.-S."/>
            <person name="Kim J.F."/>
            <person name="Lee D.-W."/>
        </authorList>
    </citation>
    <scope>NUCLEOTIDE SEQUENCE [LARGE SCALE GENOMIC DNA]</scope>
    <source>
        <strain evidence="6 7">DSM 6307</strain>
    </source>
</reference>
<sequence>MKKPYVFITRKLPTQIVQALEDVAEVKMWDSEEVQVPREVLLEEAAKADALLTMLSDKVDEQLLSNAPNLKIVANLAVGYDNIDIYTAANNGVVVTNTPDVLTDTTADLAFSLLLATARRIVEGAQYIKEGKWNSWSPFLLAGTDVHHKTIGIVGMGKIGQAVAKRASGFDMEILYHNRSRNTEAETELGAVYQSLEELLKKSDYIVCLTPLTEETKHLFGKEQFKMMKNSAIFINVGRGQVVVEEDLVEALKNGDITGAGLDVFYQEPISNSHPLLELPQVVAIPHIGSASVETRTEMMELCCKNIKDKLTGKEVKSILPN</sequence>
<evidence type="ECO:0000256" key="3">
    <source>
        <dbReference type="RuleBase" id="RU003719"/>
    </source>
</evidence>
<gene>
    <name evidence="6" type="ORF">BC6307_18650</name>
</gene>
<dbReference type="FunFam" id="3.40.50.720:FF:000462">
    <property type="entry name" value="Glyoxylate reductase (NADP+)"/>
    <property type="match status" value="1"/>
</dbReference>
<dbReference type="Pfam" id="PF02826">
    <property type="entry name" value="2-Hacid_dh_C"/>
    <property type="match status" value="1"/>
</dbReference>
<comment type="similarity">
    <text evidence="1 3">Belongs to the D-isomer specific 2-hydroxyacid dehydrogenase family.</text>
</comment>
<evidence type="ECO:0000256" key="1">
    <source>
        <dbReference type="ARBA" id="ARBA00005854"/>
    </source>
</evidence>
<dbReference type="AlphaFoldDB" id="A0A223KUJ0"/>
<dbReference type="Proteomes" id="UP000215224">
    <property type="component" value="Chromosome"/>
</dbReference>
<dbReference type="GO" id="GO:0051287">
    <property type="term" value="F:NAD binding"/>
    <property type="evidence" value="ECO:0007669"/>
    <property type="project" value="InterPro"/>
</dbReference>
<organism evidence="6 7">
    <name type="scientific">Sutcliffiella cohnii</name>
    <dbReference type="NCBI Taxonomy" id="33932"/>
    <lineage>
        <taxon>Bacteria</taxon>
        <taxon>Bacillati</taxon>
        <taxon>Bacillota</taxon>
        <taxon>Bacilli</taxon>
        <taxon>Bacillales</taxon>
        <taxon>Bacillaceae</taxon>
        <taxon>Sutcliffiella</taxon>
    </lineage>
</organism>
<dbReference type="SUPFAM" id="SSF51735">
    <property type="entry name" value="NAD(P)-binding Rossmann-fold domains"/>
    <property type="match status" value="1"/>
</dbReference>
<dbReference type="InterPro" id="IPR006140">
    <property type="entry name" value="D-isomer_DH_NAD-bd"/>
</dbReference>
<evidence type="ECO:0000256" key="2">
    <source>
        <dbReference type="ARBA" id="ARBA00023002"/>
    </source>
</evidence>
<name>A0A223KUJ0_9BACI</name>
<dbReference type="InterPro" id="IPR029752">
    <property type="entry name" value="D-isomer_DH_CS1"/>
</dbReference>
<dbReference type="RefSeq" id="WP_066420948.1">
    <property type="nucleotide sequence ID" value="NZ_CP018866.1"/>
</dbReference>